<evidence type="ECO:0000313" key="2">
    <source>
        <dbReference type="Proteomes" id="UP001066276"/>
    </source>
</evidence>
<reference evidence="1" key="1">
    <citation type="journal article" date="2022" name="bioRxiv">
        <title>Sequencing and chromosome-scale assembly of the giantPleurodeles waltlgenome.</title>
        <authorList>
            <person name="Brown T."/>
            <person name="Elewa A."/>
            <person name="Iarovenko S."/>
            <person name="Subramanian E."/>
            <person name="Araus A.J."/>
            <person name="Petzold A."/>
            <person name="Susuki M."/>
            <person name="Suzuki K.-i.T."/>
            <person name="Hayashi T."/>
            <person name="Toyoda A."/>
            <person name="Oliveira C."/>
            <person name="Osipova E."/>
            <person name="Leigh N.D."/>
            <person name="Simon A."/>
            <person name="Yun M.H."/>
        </authorList>
    </citation>
    <scope>NUCLEOTIDE SEQUENCE</scope>
    <source>
        <strain evidence="1">20211129_DDA</strain>
        <tissue evidence="1">Liver</tissue>
    </source>
</reference>
<name>A0AAV7QGG5_PLEWA</name>
<organism evidence="1 2">
    <name type="scientific">Pleurodeles waltl</name>
    <name type="common">Iberian ribbed newt</name>
    <dbReference type="NCBI Taxonomy" id="8319"/>
    <lineage>
        <taxon>Eukaryota</taxon>
        <taxon>Metazoa</taxon>
        <taxon>Chordata</taxon>
        <taxon>Craniata</taxon>
        <taxon>Vertebrata</taxon>
        <taxon>Euteleostomi</taxon>
        <taxon>Amphibia</taxon>
        <taxon>Batrachia</taxon>
        <taxon>Caudata</taxon>
        <taxon>Salamandroidea</taxon>
        <taxon>Salamandridae</taxon>
        <taxon>Pleurodelinae</taxon>
        <taxon>Pleurodeles</taxon>
    </lineage>
</organism>
<evidence type="ECO:0000313" key="1">
    <source>
        <dbReference type="EMBL" id="KAJ1139632.1"/>
    </source>
</evidence>
<sequence>MTPSPAARGKPWRGIRVPVNLARGYERCPREAKQDGKCRSESLPARTAASGVPGMECSACTGTPLAVACHLDETASLNTRLPPGLTCV</sequence>
<comment type="caution">
    <text evidence="1">The sequence shown here is derived from an EMBL/GenBank/DDBJ whole genome shotgun (WGS) entry which is preliminary data.</text>
</comment>
<proteinExistence type="predicted"/>
<accession>A0AAV7QGG5</accession>
<dbReference type="EMBL" id="JANPWB010000010">
    <property type="protein sequence ID" value="KAJ1139632.1"/>
    <property type="molecule type" value="Genomic_DNA"/>
</dbReference>
<keyword evidence="2" id="KW-1185">Reference proteome</keyword>
<dbReference type="AlphaFoldDB" id="A0AAV7QGG5"/>
<gene>
    <name evidence="1" type="ORF">NDU88_005999</name>
</gene>
<dbReference type="Proteomes" id="UP001066276">
    <property type="component" value="Chromosome 6"/>
</dbReference>
<protein>
    <submittedName>
        <fullName evidence="1">Uncharacterized protein</fullName>
    </submittedName>
</protein>